<dbReference type="PANTHER" id="PTHR13156:SF0">
    <property type="entry name" value="NADH DEHYDROGENASE [UBIQUINONE] IRON-SULFUR PROTEIN 6, MITOCHONDRIAL"/>
    <property type="match status" value="1"/>
</dbReference>
<dbReference type="Pfam" id="PF10276">
    <property type="entry name" value="zf-CHCC"/>
    <property type="match status" value="1"/>
</dbReference>
<evidence type="ECO:0000259" key="1">
    <source>
        <dbReference type="Pfam" id="PF10276"/>
    </source>
</evidence>
<dbReference type="EMBL" id="JALLAZ020001808">
    <property type="protein sequence ID" value="KAL3763192.1"/>
    <property type="molecule type" value="Genomic_DNA"/>
</dbReference>
<dbReference type="Gene3D" id="2.60.260.40">
    <property type="entry name" value="q5lls5 like domains"/>
    <property type="match status" value="1"/>
</dbReference>
<dbReference type="Proteomes" id="UP001530315">
    <property type="component" value="Unassembled WGS sequence"/>
</dbReference>
<dbReference type="InterPro" id="IPR019401">
    <property type="entry name" value="Znf_CHCC"/>
</dbReference>
<evidence type="ECO:0000313" key="3">
    <source>
        <dbReference type="Proteomes" id="UP001530315"/>
    </source>
</evidence>
<proteinExistence type="predicted"/>
<name>A0ABD3MLX2_9STRA</name>
<accession>A0ABD3MLX2</accession>
<feature type="domain" description="Zinc finger CHCC-type" evidence="1">
    <location>
        <begin position="94"/>
        <end position="132"/>
    </location>
</feature>
<protein>
    <recommendedName>
        <fullName evidence="1">Zinc finger CHCC-type domain-containing protein</fullName>
    </recommendedName>
</protein>
<dbReference type="FunFam" id="2.60.260.40:FF:000001">
    <property type="entry name" value="NADH dehydrogenase [ubiquinone] iron-sulfur protein 6, mitochondrial"/>
    <property type="match status" value="1"/>
</dbReference>
<dbReference type="PANTHER" id="PTHR13156">
    <property type="entry name" value="NADH-UBIQUINONE OXIDOREDUCTASE 13 KD-A SUBUNIT"/>
    <property type="match status" value="1"/>
</dbReference>
<reference evidence="2 3" key="1">
    <citation type="submission" date="2024-10" db="EMBL/GenBank/DDBJ databases">
        <title>Updated reference genomes for cyclostephanoid diatoms.</title>
        <authorList>
            <person name="Roberts W.R."/>
            <person name="Alverson A.J."/>
        </authorList>
    </citation>
    <scope>NUCLEOTIDE SEQUENCE [LARGE SCALE GENOMIC DNA]</scope>
    <source>
        <strain evidence="2 3">AJA276-08</strain>
    </source>
</reference>
<gene>
    <name evidence="2" type="ORF">ACHAW5_005089</name>
</gene>
<sequence>MISALFLRRVAAGRGRHSVVAFAPSSHHHHRHHGRKAMTTNAIVPPIVPESVMSGEDKTVNRFTRTESIYKLGKHRSNALELVNAVPVIEVSGNIAVCDGGGGALGHPIEYIKLDGRNHEEAVSCIYCGLRYRMKDDHHHHH</sequence>
<comment type="caution">
    <text evidence="2">The sequence shown here is derived from an EMBL/GenBank/DDBJ whole genome shotgun (WGS) entry which is preliminary data.</text>
</comment>
<evidence type="ECO:0000313" key="2">
    <source>
        <dbReference type="EMBL" id="KAL3763192.1"/>
    </source>
</evidence>
<dbReference type="AlphaFoldDB" id="A0ABD3MLX2"/>
<organism evidence="2 3">
    <name type="scientific">Stephanodiscus triporus</name>
    <dbReference type="NCBI Taxonomy" id="2934178"/>
    <lineage>
        <taxon>Eukaryota</taxon>
        <taxon>Sar</taxon>
        <taxon>Stramenopiles</taxon>
        <taxon>Ochrophyta</taxon>
        <taxon>Bacillariophyta</taxon>
        <taxon>Coscinodiscophyceae</taxon>
        <taxon>Thalassiosirophycidae</taxon>
        <taxon>Stephanodiscales</taxon>
        <taxon>Stephanodiscaceae</taxon>
        <taxon>Stephanodiscus</taxon>
    </lineage>
</organism>
<keyword evidence="3" id="KW-1185">Reference proteome</keyword>